<dbReference type="CDD" id="cd00082">
    <property type="entry name" value="HisKA"/>
    <property type="match status" value="1"/>
</dbReference>
<evidence type="ECO:0000259" key="7">
    <source>
        <dbReference type="PROSITE" id="PS50109"/>
    </source>
</evidence>
<evidence type="ECO:0000256" key="4">
    <source>
        <dbReference type="ARBA" id="ARBA00022777"/>
    </source>
</evidence>
<dbReference type="EMBL" id="NTFS01000215">
    <property type="protein sequence ID" value="PAX52650.1"/>
    <property type="molecule type" value="Genomic_DNA"/>
</dbReference>
<organism evidence="8 9">
    <name type="scientific">Brunnivagina elsteri CCALA 953</name>
    <dbReference type="NCBI Taxonomy" id="987040"/>
    <lineage>
        <taxon>Bacteria</taxon>
        <taxon>Bacillati</taxon>
        <taxon>Cyanobacteriota</taxon>
        <taxon>Cyanophyceae</taxon>
        <taxon>Nostocales</taxon>
        <taxon>Calotrichaceae</taxon>
        <taxon>Brunnivagina</taxon>
    </lineage>
</organism>
<keyword evidence="3" id="KW-0808">Transferase</keyword>
<sequence>MNLNNWIYLAAGLLLGIGFSSFKSNRSKLKSEVLSSVQIDNNSSKNNNVRNQVDREQELLQNIKQTQLAYHLAQEMSQFKAGFLARTTHVLRSPLNGLIGLHQLILEDLCENPEEEREFIEQAHDRAMKLLKLIDEILNVARAEYGTSRLDMQPQPLTELLQEVYDLTYMLAENRNYPFQVQLPEKEIYTTTDVRWLRQVLISLIEATIGQMEVLMEEGRICLSTASVNGTDLEPKINSNNYAIIWLDIPTFAFPSREEIDFMTAEIEVNPKFPGQKVAPGMKLLLSQTMLDVLGGKLEILTYPGDSEDSQQMTRLEISIPLWTAETALVQ</sequence>
<dbReference type="InterPro" id="IPR050736">
    <property type="entry name" value="Sensor_HK_Regulatory"/>
</dbReference>
<evidence type="ECO:0000313" key="8">
    <source>
        <dbReference type="EMBL" id="PAX52650.1"/>
    </source>
</evidence>
<dbReference type="RefSeq" id="WP_095723050.1">
    <property type="nucleotide sequence ID" value="NZ_NTFS01000215.1"/>
</dbReference>
<evidence type="ECO:0000256" key="5">
    <source>
        <dbReference type="ARBA" id="ARBA00023012"/>
    </source>
</evidence>
<keyword evidence="6" id="KW-0812">Transmembrane</keyword>
<keyword evidence="4 8" id="KW-0418">Kinase</keyword>
<evidence type="ECO:0000256" key="2">
    <source>
        <dbReference type="ARBA" id="ARBA00012438"/>
    </source>
</evidence>
<gene>
    <name evidence="8" type="ORF">CK510_18215</name>
</gene>
<feature type="domain" description="Histidine kinase" evidence="7">
    <location>
        <begin position="86"/>
        <end position="324"/>
    </location>
</feature>
<dbReference type="PANTHER" id="PTHR43711:SF26">
    <property type="entry name" value="SENSOR HISTIDINE KINASE RCSC"/>
    <property type="match status" value="1"/>
</dbReference>
<keyword evidence="6" id="KW-0472">Membrane</keyword>
<proteinExistence type="predicted"/>
<evidence type="ECO:0000313" key="9">
    <source>
        <dbReference type="Proteomes" id="UP000218238"/>
    </source>
</evidence>
<dbReference type="InterPro" id="IPR036097">
    <property type="entry name" value="HisK_dim/P_sf"/>
</dbReference>
<dbReference type="GO" id="GO:0000155">
    <property type="term" value="F:phosphorelay sensor kinase activity"/>
    <property type="evidence" value="ECO:0007669"/>
    <property type="project" value="InterPro"/>
</dbReference>
<dbReference type="OrthoDB" id="505938at2"/>
<keyword evidence="9" id="KW-1185">Reference proteome</keyword>
<name>A0A2A2TFY4_9CYAN</name>
<dbReference type="EC" id="2.7.13.3" evidence="2"/>
<dbReference type="Pfam" id="PF00512">
    <property type="entry name" value="HisKA"/>
    <property type="match status" value="1"/>
</dbReference>
<accession>A0A2A2TFY4</accession>
<protein>
    <recommendedName>
        <fullName evidence="2">histidine kinase</fullName>
        <ecNumber evidence="2">2.7.13.3</ecNumber>
    </recommendedName>
</protein>
<dbReference type="Proteomes" id="UP000218238">
    <property type="component" value="Unassembled WGS sequence"/>
</dbReference>
<dbReference type="PROSITE" id="PS50109">
    <property type="entry name" value="HIS_KIN"/>
    <property type="match status" value="1"/>
</dbReference>
<dbReference type="SUPFAM" id="SSF47384">
    <property type="entry name" value="Homodimeric domain of signal transducing histidine kinase"/>
    <property type="match status" value="1"/>
</dbReference>
<comment type="catalytic activity">
    <reaction evidence="1">
        <text>ATP + protein L-histidine = ADP + protein N-phospho-L-histidine.</text>
        <dbReference type="EC" id="2.7.13.3"/>
    </reaction>
</comment>
<dbReference type="InterPro" id="IPR005467">
    <property type="entry name" value="His_kinase_dom"/>
</dbReference>
<keyword evidence="6" id="KW-1133">Transmembrane helix</keyword>
<evidence type="ECO:0000256" key="6">
    <source>
        <dbReference type="SAM" id="Phobius"/>
    </source>
</evidence>
<keyword evidence="5" id="KW-0902">Two-component regulatory system</keyword>
<dbReference type="PANTHER" id="PTHR43711">
    <property type="entry name" value="TWO-COMPONENT HISTIDINE KINASE"/>
    <property type="match status" value="1"/>
</dbReference>
<comment type="caution">
    <text evidence="8">The sequence shown here is derived from an EMBL/GenBank/DDBJ whole genome shotgun (WGS) entry which is preliminary data.</text>
</comment>
<dbReference type="SUPFAM" id="SSF55874">
    <property type="entry name" value="ATPase domain of HSP90 chaperone/DNA topoisomerase II/histidine kinase"/>
    <property type="match status" value="1"/>
</dbReference>
<dbReference type="AlphaFoldDB" id="A0A2A2TFY4"/>
<dbReference type="Gene3D" id="1.10.287.130">
    <property type="match status" value="1"/>
</dbReference>
<dbReference type="InterPro" id="IPR003661">
    <property type="entry name" value="HisK_dim/P_dom"/>
</dbReference>
<dbReference type="SMART" id="SM00388">
    <property type="entry name" value="HisKA"/>
    <property type="match status" value="1"/>
</dbReference>
<dbReference type="InterPro" id="IPR036890">
    <property type="entry name" value="HATPase_C_sf"/>
</dbReference>
<feature type="transmembrane region" description="Helical" evidence="6">
    <location>
        <begin position="6"/>
        <end position="22"/>
    </location>
</feature>
<evidence type="ECO:0000256" key="3">
    <source>
        <dbReference type="ARBA" id="ARBA00022679"/>
    </source>
</evidence>
<reference evidence="8 9" key="1">
    <citation type="submission" date="2017-08" db="EMBL/GenBank/DDBJ databases">
        <title>Draft genome sequence of filamentous cyanobacterium Calothrix elsteri CCALA 953.</title>
        <authorList>
            <person name="Gagunashvili A.N."/>
            <person name="Elster J."/>
            <person name="Andresson O.S."/>
        </authorList>
    </citation>
    <scope>NUCLEOTIDE SEQUENCE [LARGE SCALE GENOMIC DNA]</scope>
    <source>
        <strain evidence="8 9">CCALA 953</strain>
    </source>
</reference>
<evidence type="ECO:0000256" key="1">
    <source>
        <dbReference type="ARBA" id="ARBA00000085"/>
    </source>
</evidence>